<comment type="similarity">
    <text evidence="5">Belongs to the QueA family.</text>
</comment>
<evidence type="ECO:0000256" key="5">
    <source>
        <dbReference type="HAMAP-Rule" id="MF_00113"/>
    </source>
</evidence>
<dbReference type="NCBIfam" id="TIGR00113">
    <property type="entry name" value="queA"/>
    <property type="match status" value="1"/>
</dbReference>
<dbReference type="InterPro" id="IPR042118">
    <property type="entry name" value="QueA_dom1"/>
</dbReference>
<keyword evidence="4 5" id="KW-0671">Queuosine biosynthesis</keyword>
<dbReference type="GO" id="GO:0051075">
    <property type="term" value="F:S-adenosylmethionine:tRNA ribosyltransferase-isomerase activity"/>
    <property type="evidence" value="ECO:0007669"/>
    <property type="project" value="UniProtKB-EC"/>
</dbReference>
<dbReference type="PANTHER" id="PTHR30307">
    <property type="entry name" value="S-ADENOSYLMETHIONINE:TRNA RIBOSYLTRANSFERASE-ISOMERASE"/>
    <property type="match status" value="1"/>
</dbReference>
<keyword evidence="3 5" id="KW-0949">S-adenosyl-L-methionine</keyword>
<gene>
    <name evidence="5 6" type="primary">queA</name>
    <name evidence="6" type="ORF">ACFPT7_15850</name>
</gene>
<evidence type="ECO:0000256" key="2">
    <source>
        <dbReference type="ARBA" id="ARBA00022679"/>
    </source>
</evidence>
<reference evidence="7" key="1">
    <citation type="journal article" date="2019" name="Int. J. Syst. Evol. Microbiol.">
        <title>The Global Catalogue of Microorganisms (GCM) 10K type strain sequencing project: providing services to taxonomists for standard genome sequencing and annotation.</title>
        <authorList>
            <consortium name="The Broad Institute Genomics Platform"/>
            <consortium name="The Broad Institute Genome Sequencing Center for Infectious Disease"/>
            <person name="Wu L."/>
            <person name="Ma J."/>
        </authorList>
    </citation>
    <scope>NUCLEOTIDE SEQUENCE [LARGE SCALE GENOMIC DNA]</scope>
    <source>
        <strain evidence="7">JCM 4087</strain>
    </source>
</reference>
<dbReference type="InterPro" id="IPR036100">
    <property type="entry name" value="QueA_sf"/>
</dbReference>
<accession>A0ABW1EHK0</accession>
<dbReference type="InterPro" id="IPR003699">
    <property type="entry name" value="QueA"/>
</dbReference>
<comment type="function">
    <text evidence="5">Transfers and isomerizes the ribose moiety from AdoMet to the 7-aminomethyl group of 7-deazaguanine (preQ1-tRNA) to give epoxyqueuosine (oQ-tRNA).</text>
</comment>
<evidence type="ECO:0000313" key="6">
    <source>
        <dbReference type="EMBL" id="MFC5863782.1"/>
    </source>
</evidence>
<dbReference type="Pfam" id="PF02547">
    <property type="entry name" value="Queuosine_synth"/>
    <property type="match status" value="1"/>
</dbReference>
<keyword evidence="7" id="KW-1185">Reference proteome</keyword>
<comment type="caution">
    <text evidence="6">The sequence shown here is derived from an EMBL/GenBank/DDBJ whole genome shotgun (WGS) entry which is preliminary data.</text>
</comment>
<dbReference type="EC" id="2.4.99.17" evidence="5"/>
<dbReference type="SUPFAM" id="SSF111337">
    <property type="entry name" value="QueA-like"/>
    <property type="match status" value="1"/>
</dbReference>
<dbReference type="Proteomes" id="UP001596091">
    <property type="component" value="Unassembled WGS sequence"/>
</dbReference>
<dbReference type="PANTHER" id="PTHR30307:SF0">
    <property type="entry name" value="S-ADENOSYLMETHIONINE:TRNA RIBOSYLTRANSFERASE-ISOMERASE"/>
    <property type="match status" value="1"/>
</dbReference>
<keyword evidence="2 5" id="KW-0808">Transferase</keyword>
<evidence type="ECO:0000313" key="7">
    <source>
        <dbReference type="Proteomes" id="UP001596091"/>
    </source>
</evidence>
<keyword evidence="6" id="KW-0328">Glycosyltransferase</keyword>
<proteinExistence type="inferred from homology"/>
<comment type="catalytic activity">
    <reaction evidence="5">
        <text>7-aminomethyl-7-carbaguanosine(34) in tRNA + S-adenosyl-L-methionine = epoxyqueuosine(34) in tRNA + adenine + L-methionine + 2 H(+)</text>
        <dbReference type="Rhea" id="RHEA:32155"/>
        <dbReference type="Rhea" id="RHEA-COMP:10342"/>
        <dbReference type="Rhea" id="RHEA-COMP:18582"/>
        <dbReference type="ChEBI" id="CHEBI:15378"/>
        <dbReference type="ChEBI" id="CHEBI:16708"/>
        <dbReference type="ChEBI" id="CHEBI:57844"/>
        <dbReference type="ChEBI" id="CHEBI:59789"/>
        <dbReference type="ChEBI" id="CHEBI:82833"/>
        <dbReference type="ChEBI" id="CHEBI:194443"/>
        <dbReference type="EC" id="2.4.99.17"/>
    </reaction>
</comment>
<evidence type="ECO:0000256" key="1">
    <source>
        <dbReference type="ARBA" id="ARBA00022490"/>
    </source>
</evidence>
<evidence type="ECO:0000256" key="4">
    <source>
        <dbReference type="ARBA" id="ARBA00022785"/>
    </source>
</evidence>
<evidence type="ECO:0000256" key="3">
    <source>
        <dbReference type="ARBA" id="ARBA00022691"/>
    </source>
</evidence>
<keyword evidence="1 5" id="KW-0963">Cytoplasm</keyword>
<name>A0ABW1EHK0_9BACT</name>
<dbReference type="Gene3D" id="2.40.10.240">
    <property type="entry name" value="QueA-like"/>
    <property type="match status" value="1"/>
</dbReference>
<organism evidence="6 7">
    <name type="scientific">Acidicapsa dinghuensis</name>
    <dbReference type="NCBI Taxonomy" id="2218256"/>
    <lineage>
        <taxon>Bacteria</taxon>
        <taxon>Pseudomonadati</taxon>
        <taxon>Acidobacteriota</taxon>
        <taxon>Terriglobia</taxon>
        <taxon>Terriglobales</taxon>
        <taxon>Acidobacteriaceae</taxon>
        <taxon>Acidicapsa</taxon>
    </lineage>
</organism>
<comment type="pathway">
    <text evidence="5">tRNA modification; tRNA-queuosine biosynthesis.</text>
</comment>
<protein>
    <recommendedName>
        <fullName evidence="5">S-adenosylmethionine:tRNA ribosyltransferase-isomerase</fullName>
        <ecNumber evidence="5">2.4.99.17</ecNumber>
    </recommendedName>
    <alternativeName>
        <fullName evidence="5">Queuosine biosynthesis protein QueA</fullName>
    </alternativeName>
</protein>
<dbReference type="NCBIfam" id="NF001140">
    <property type="entry name" value="PRK00147.1"/>
    <property type="match status" value="1"/>
</dbReference>
<dbReference type="Gene3D" id="3.40.1780.10">
    <property type="entry name" value="QueA-like"/>
    <property type="match status" value="1"/>
</dbReference>
<comment type="subcellular location">
    <subcellularLocation>
        <location evidence="5">Cytoplasm</location>
    </subcellularLocation>
</comment>
<sequence length="373" mass="41092">MTRGSLLGDGTLVADYDFYLPEELIAQQPPPERGMSRMLVLNRDSETNGEPLVSDRSFADLPSLLNPSDLLILNDSRVIPARLFARRATSRGKQSATGLIEVLLTAPTAEGNWTALVRPGKKVRTGDHLVFPDIADEIVLEAEVIGAGEFGERTIRFASIQDFYAILDQIGHMPLPPYIRRNDSTADRERYQTVFAQQRGSVAAPTAGLHFTPPILDAIAARGVEIAKLTLHVGLGTFAPLRVNRLDQIHLHRERYTLPEATATALNRARSEGRRVVAVGTTAVRTLEHCALKAETSTSGQFAPHSGETEIFISPGFQFRAVGAMLTNFHLPQSSLLMLVSAFAGRERVLAAYAHAVREHYRFFSYGDCMFIR</sequence>
<dbReference type="RefSeq" id="WP_263342442.1">
    <property type="nucleotide sequence ID" value="NZ_JAGSYH010000012.1"/>
</dbReference>
<dbReference type="HAMAP" id="MF_00113">
    <property type="entry name" value="QueA"/>
    <property type="match status" value="1"/>
</dbReference>
<dbReference type="InterPro" id="IPR042119">
    <property type="entry name" value="QueA_dom2"/>
</dbReference>
<comment type="subunit">
    <text evidence="5">Monomer.</text>
</comment>
<dbReference type="EMBL" id="JBHSPH010000006">
    <property type="protein sequence ID" value="MFC5863782.1"/>
    <property type="molecule type" value="Genomic_DNA"/>
</dbReference>